<feature type="region of interest" description="Disordered" evidence="16">
    <location>
        <begin position="1"/>
        <end position="158"/>
    </location>
</feature>
<evidence type="ECO:0000256" key="13">
    <source>
        <dbReference type="ARBA" id="ARBA00023163"/>
    </source>
</evidence>
<keyword evidence="11 15" id="KW-0238">DNA-binding</keyword>
<keyword evidence="10" id="KW-0805">Transcription regulation</keyword>
<dbReference type="InterPro" id="IPR027417">
    <property type="entry name" value="P-loop_NTPase"/>
</dbReference>
<dbReference type="GO" id="GO:0016887">
    <property type="term" value="F:ATP hydrolysis activity"/>
    <property type="evidence" value="ECO:0007669"/>
    <property type="project" value="InterPro"/>
</dbReference>
<comment type="subunit">
    <text evidence="15">Component of the origin recognition complex (ORC) composed of at least ORC1, ORC2, ORC3, ORC4, ORC5 and ORC6. ORC is regulated in a cell-cycle and development dependent manner. It is sequentially assembled at the exit from anaphase of mitosis and disassembled as cells enter S phase. Binds unmodified and methylated histone H3.</text>
</comment>
<evidence type="ECO:0000256" key="1">
    <source>
        <dbReference type="ARBA" id="ARBA00004123"/>
    </source>
</evidence>
<dbReference type="Pfam" id="PF17872">
    <property type="entry name" value="AAA_lid_10"/>
    <property type="match status" value="1"/>
</dbReference>
<evidence type="ECO:0000256" key="9">
    <source>
        <dbReference type="ARBA" id="ARBA00022842"/>
    </source>
</evidence>
<keyword evidence="9" id="KW-0460">Magnesium</keyword>
<feature type="compositionally biased region" description="Acidic residues" evidence="16">
    <location>
        <begin position="373"/>
        <end position="386"/>
    </location>
</feature>
<dbReference type="Pfam" id="PF00004">
    <property type="entry name" value="AAA"/>
    <property type="match status" value="1"/>
</dbReference>
<dbReference type="Gene3D" id="1.10.8.60">
    <property type="match status" value="1"/>
</dbReference>
<dbReference type="Proteomes" id="UP001314170">
    <property type="component" value="Unassembled WGS sequence"/>
</dbReference>
<dbReference type="GO" id="GO:0005524">
    <property type="term" value="F:ATP binding"/>
    <property type="evidence" value="ECO:0007669"/>
    <property type="project" value="UniProtKB-KW"/>
</dbReference>
<keyword evidence="14 15" id="KW-0539">Nucleus</keyword>
<feature type="compositionally biased region" description="Basic and acidic residues" evidence="16">
    <location>
        <begin position="148"/>
        <end position="158"/>
    </location>
</feature>
<dbReference type="GO" id="GO:0006270">
    <property type="term" value="P:DNA replication initiation"/>
    <property type="evidence" value="ECO:0007669"/>
    <property type="project" value="TreeGrafter"/>
</dbReference>
<feature type="compositionally biased region" description="Basic and acidic residues" evidence="16">
    <location>
        <begin position="84"/>
        <end position="114"/>
    </location>
</feature>
<dbReference type="SUPFAM" id="SSF52540">
    <property type="entry name" value="P-loop containing nucleoside triphosphate hydrolases"/>
    <property type="match status" value="1"/>
</dbReference>
<dbReference type="SMART" id="SM00382">
    <property type="entry name" value="AAA"/>
    <property type="match status" value="1"/>
</dbReference>
<dbReference type="FunFam" id="3.40.50.300:FF:000199">
    <property type="entry name" value="Origin recognition complex subunit 1"/>
    <property type="match status" value="1"/>
</dbReference>
<gene>
    <name evidence="18" type="ORF">DCAF_LOCUS8252</name>
</gene>
<dbReference type="InterPro" id="IPR041083">
    <property type="entry name" value="AAA_lid_10"/>
</dbReference>
<keyword evidence="19" id="KW-1185">Reference proteome</keyword>
<evidence type="ECO:0000256" key="12">
    <source>
        <dbReference type="ARBA" id="ARBA00023159"/>
    </source>
</evidence>
<dbReference type="InterPro" id="IPR001025">
    <property type="entry name" value="BAH_dom"/>
</dbReference>
<reference evidence="18 19" key="1">
    <citation type="submission" date="2024-01" db="EMBL/GenBank/DDBJ databases">
        <authorList>
            <person name="Waweru B."/>
        </authorList>
    </citation>
    <scope>NUCLEOTIDE SEQUENCE [LARGE SCALE GENOMIC DNA]</scope>
</reference>
<evidence type="ECO:0000256" key="2">
    <source>
        <dbReference type="ARBA" id="ARBA00008398"/>
    </source>
</evidence>
<feature type="compositionally biased region" description="Polar residues" evidence="16">
    <location>
        <begin position="10"/>
        <end position="28"/>
    </location>
</feature>
<dbReference type="InterPro" id="IPR050311">
    <property type="entry name" value="ORC1/CDC6"/>
</dbReference>
<keyword evidence="6" id="KW-0863">Zinc-finger</keyword>
<dbReference type="InterPro" id="IPR003593">
    <property type="entry name" value="AAA+_ATPase"/>
</dbReference>
<protein>
    <recommendedName>
        <fullName evidence="15">Origin recognition complex subunit 1</fullName>
    </recommendedName>
</protein>
<dbReference type="GO" id="GO:0008270">
    <property type="term" value="F:zinc ion binding"/>
    <property type="evidence" value="ECO:0007669"/>
    <property type="project" value="UniProtKB-KW"/>
</dbReference>
<dbReference type="FunFam" id="1.10.8.60:FF:000082">
    <property type="entry name" value="Origin recognition complex subunit 1"/>
    <property type="match status" value="1"/>
</dbReference>
<evidence type="ECO:0000256" key="7">
    <source>
        <dbReference type="ARBA" id="ARBA00022833"/>
    </source>
</evidence>
<keyword evidence="7" id="KW-0862">Zinc</keyword>
<dbReference type="InterPro" id="IPR043151">
    <property type="entry name" value="BAH_sf"/>
</dbReference>
<evidence type="ECO:0000256" key="10">
    <source>
        <dbReference type="ARBA" id="ARBA00023015"/>
    </source>
</evidence>
<dbReference type="InterPro" id="IPR003959">
    <property type="entry name" value="ATPase_AAA_core"/>
</dbReference>
<dbReference type="EMBL" id="CAWUPB010000913">
    <property type="protein sequence ID" value="CAK7331010.1"/>
    <property type="molecule type" value="Genomic_DNA"/>
</dbReference>
<comment type="similarity">
    <text evidence="2 15">Belongs to the ORC1 family.</text>
</comment>
<sequence>MAATPKKAIQSPTKKLKIQTTSPSSVSATPQTPQTLDPPPRRSSRRLSLQLDSINTPHEPVSPIERPTKGSLKTPPNKLVEAPQESRVDSLKTRRSLSENELKKTPKDDRDKGSSKTPKSKSKVVEVGVGVEFSPISPDQSETKKRKRGEEKEKEKEGVVIKRAMASKKNVKGNKMSGKKRVYYKKVVYDGGEFQVGDDVYVKRREDASSDDEVPELEECRVCFKVGKAVVPQGDWICGFCEAKKLGKEVQLPRPPPGKKMARTLREKLLSSDLWAAHIESIWKEADGSYWFRGQWYMIPEETSAGRQPHNLRRELYQTNDFADIEMESIIRHCFVMNPKEYAKANNEGDDIFLCEYEYDIHWHSFKRLADIDNGDEEGEDSDTDEDWKSSKDAESDTDADVEYEEENVKNLQSRASSAHELPANSRKGQFFGLQKIGTKRIPEHVRCHKQTELEKAKAALLLAKLPKSLPCRNKEMEEITAFVKGAICDDQCLGRCLYIHGVPGTGKTMSVLAVMRNLKSEVDAGSIRPYCFVDVNGLKLASPENIYRVIYEALTGHRVSWKKALHLLNERFSDGTRSSKEDGRPCILLIDELDLLVTRNQSVLYNILDWPTKPHSKLIVIGIANTMDLPEKLLPRISSRMGIQRLCFGPYNYQQLQEIISSRLKGINAFEKQAIEFASRKVAAISGDARRALEICRRAAEIADYHIKNLSSNHNPIPEGKGLVGMSTVEAAIQEMFQAPHIQVMRSCSKLSKLFLTAMVYELYKTGMAETTFEKLAMTVSCICTSNAEAFPGWDILLKVGCVLGESRIILCEPGARHRLQKLQLNFPSDDVAFALKDSKEIPWLAKAQCKAKESAWQYPEPSPKQQRAFFRPRHLFQLLVAHSLGITVDLSEDPTFE</sequence>
<evidence type="ECO:0000256" key="3">
    <source>
        <dbReference type="ARBA" id="ARBA00022705"/>
    </source>
</evidence>
<dbReference type="Pfam" id="PF01426">
    <property type="entry name" value="BAH"/>
    <property type="match status" value="1"/>
</dbReference>
<dbReference type="PANTHER" id="PTHR10763">
    <property type="entry name" value="CELL DIVISION CONTROL PROTEIN 6-RELATED"/>
    <property type="match status" value="1"/>
</dbReference>
<feature type="region of interest" description="Disordered" evidence="16">
    <location>
        <begin position="373"/>
        <end position="421"/>
    </location>
</feature>
<keyword evidence="5 15" id="KW-0547">Nucleotide-binding</keyword>
<dbReference type="SMART" id="SM00439">
    <property type="entry name" value="BAH"/>
    <property type="match status" value="1"/>
</dbReference>
<dbReference type="PROSITE" id="PS51038">
    <property type="entry name" value="BAH"/>
    <property type="match status" value="1"/>
</dbReference>
<feature type="compositionally biased region" description="Acidic residues" evidence="16">
    <location>
        <begin position="396"/>
        <end position="406"/>
    </location>
</feature>
<evidence type="ECO:0000256" key="11">
    <source>
        <dbReference type="ARBA" id="ARBA00023125"/>
    </source>
</evidence>
<comment type="subcellular location">
    <subcellularLocation>
        <location evidence="1 15">Nucleus</location>
    </subcellularLocation>
</comment>
<keyword evidence="4" id="KW-0479">Metal-binding</keyword>
<dbReference type="GO" id="GO:0005664">
    <property type="term" value="C:nuclear origin of replication recognition complex"/>
    <property type="evidence" value="ECO:0007669"/>
    <property type="project" value="TreeGrafter"/>
</dbReference>
<keyword evidence="12" id="KW-0010">Activator</keyword>
<name>A0AAV1R8Z3_9ROSI</name>
<keyword evidence="3 15" id="KW-0235">DNA replication</keyword>
<keyword evidence="13" id="KW-0804">Transcription</keyword>
<proteinExistence type="inferred from homology"/>
<dbReference type="PANTHER" id="PTHR10763:SF23">
    <property type="entry name" value="ORIGIN RECOGNITION COMPLEX SUBUNIT 1"/>
    <property type="match status" value="1"/>
</dbReference>
<keyword evidence="8 15" id="KW-0067">ATP-binding</keyword>
<dbReference type="GO" id="GO:0003688">
    <property type="term" value="F:DNA replication origin binding"/>
    <property type="evidence" value="ECO:0007669"/>
    <property type="project" value="TreeGrafter"/>
</dbReference>
<evidence type="ECO:0000256" key="14">
    <source>
        <dbReference type="ARBA" id="ARBA00023242"/>
    </source>
</evidence>
<evidence type="ECO:0000313" key="18">
    <source>
        <dbReference type="EMBL" id="CAK7331010.1"/>
    </source>
</evidence>
<evidence type="ECO:0000259" key="17">
    <source>
        <dbReference type="PROSITE" id="PS51038"/>
    </source>
</evidence>
<evidence type="ECO:0000256" key="4">
    <source>
        <dbReference type="ARBA" id="ARBA00022723"/>
    </source>
</evidence>
<evidence type="ECO:0000256" key="15">
    <source>
        <dbReference type="RuleBase" id="RU365058"/>
    </source>
</evidence>
<dbReference type="GO" id="GO:0033314">
    <property type="term" value="P:mitotic DNA replication checkpoint signaling"/>
    <property type="evidence" value="ECO:0007669"/>
    <property type="project" value="TreeGrafter"/>
</dbReference>
<dbReference type="AlphaFoldDB" id="A0AAV1R8Z3"/>
<dbReference type="Gene3D" id="2.30.30.490">
    <property type="match status" value="1"/>
</dbReference>
<comment type="function">
    <text evidence="15">Component of the origin recognition complex (ORC) that binds origins of replication. DNA-binding is ATP-dependent, however specific DNA sequences that define origins of replication have not been identified so far. ORC is required to assemble the pre-replication complex necessary to initiate DNA replication.</text>
</comment>
<evidence type="ECO:0000256" key="8">
    <source>
        <dbReference type="ARBA" id="ARBA00022840"/>
    </source>
</evidence>
<evidence type="ECO:0000256" key="16">
    <source>
        <dbReference type="SAM" id="MobiDB-lite"/>
    </source>
</evidence>
<dbReference type="Gene3D" id="3.40.50.300">
    <property type="entry name" value="P-loop containing nucleotide triphosphate hydrolases"/>
    <property type="match status" value="1"/>
</dbReference>
<organism evidence="18 19">
    <name type="scientific">Dovyalis caffra</name>
    <dbReference type="NCBI Taxonomy" id="77055"/>
    <lineage>
        <taxon>Eukaryota</taxon>
        <taxon>Viridiplantae</taxon>
        <taxon>Streptophyta</taxon>
        <taxon>Embryophyta</taxon>
        <taxon>Tracheophyta</taxon>
        <taxon>Spermatophyta</taxon>
        <taxon>Magnoliopsida</taxon>
        <taxon>eudicotyledons</taxon>
        <taxon>Gunneridae</taxon>
        <taxon>Pentapetalae</taxon>
        <taxon>rosids</taxon>
        <taxon>fabids</taxon>
        <taxon>Malpighiales</taxon>
        <taxon>Salicaceae</taxon>
        <taxon>Flacourtieae</taxon>
        <taxon>Dovyalis</taxon>
    </lineage>
</organism>
<dbReference type="GO" id="GO:0003682">
    <property type="term" value="F:chromatin binding"/>
    <property type="evidence" value="ECO:0007669"/>
    <property type="project" value="InterPro"/>
</dbReference>
<evidence type="ECO:0000313" key="19">
    <source>
        <dbReference type="Proteomes" id="UP001314170"/>
    </source>
</evidence>
<evidence type="ECO:0000256" key="6">
    <source>
        <dbReference type="ARBA" id="ARBA00022771"/>
    </source>
</evidence>
<dbReference type="FunFam" id="2.30.30.490:FF:000020">
    <property type="entry name" value="Origin recognition complex subunit 1"/>
    <property type="match status" value="1"/>
</dbReference>
<feature type="domain" description="BAH" evidence="17">
    <location>
        <begin position="242"/>
        <end position="370"/>
    </location>
</feature>
<accession>A0AAV1R8Z3</accession>
<comment type="caution">
    <text evidence="18">The sequence shown here is derived from an EMBL/GenBank/DDBJ whole genome shotgun (WGS) entry which is preliminary data.</text>
</comment>
<evidence type="ECO:0000256" key="5">
    <source>
        <dbReference type="ARBA" id="ARBA00022741"/>
    </source>
</evidence>